<gene>
    <name evidence="1" type="ORF">N7456_011206</name>
</gene>
<reference evidence="1" key="1">
    <citation type="submission" date="2022-11" db="EMBL/GenBank/DDBJ databases">
        <authorList>
            <person name="Petersen C."/>
        </authorList>
    </citation>
    <scope>NUCLEOTIDE SEQUENCE</scope>
    <source>
        <strain evidence="1">IBT 30069</strain>
    </source>
</reference>
<proteinExistence type="predicted"/>
<reference evidence="1" key="2">
    <citation type="journal article" date="2023" name="IMA Fungus">
        <title>Comparative genomic study of the Penicillium genus elucidates a diverse pangenome and 15 lateral gene transfer events.</title>
        <authorList>
            <person name="Petersen C."/>
            <person name="Sorensen T."/>
            <person name="Nielsen M.R."/>
            <person name="Sondergaard T.E."/>
            <person name="Sorensen J.L."/>
            <person name="Fitzpatrick D.A."/>
            <person name="Frisvad J.C."/>
            <person name="Nielsen K.L."/>
        </authorList>
    </citation>
    <scope>NUCLEOTIDE SEQUENCE</scope>
    <source>
        <strain evidence="1">IBT 30069</strain>
    </source>
</reference>
<keyword evidence="2" id="KW-1185">Reference proteome</keyword>
<organism evidence="1 2">
    <name type="scientific">Penicillium angulare</name>
    <dbReference type="NCBI Taxonomy" id="116970"/>
    <lineage>
        <taxon>Eukaryota</taxon>
        <taxon>Fungi</taxon>
        <taxon>Dikarya</taxon>
        <taxon>Ascomycota</taxon>
        <taxon>Pezizomycotina</taxon>
        <taxon>Eurotiomycetes</taxon>
        <taxon>Eurotiomycetidae</taxon>
        <taxon>Eurotiales</taxon>
        <taxon>Aspergillaceae</taxon>
        <taxon>Penicillium</taxon>
    </lineage>
</organism>
<dbReference type="AlphaFoldDB" id="A0A9W9ETK4"/>
<accession>A0A9W9ETK4</accession>
<dbReference type="PANTHER" id="PTHR31252:SF11">
    <property type="entry name" value="DUF4419 DOMAIN-CONTAINING PROTEIN"/>
    <property type="match status" value="1"/>
</dbReference>
<dbReference type="InterPro" id="IPR025533">
    <property type="entry name" value="DUF4419"/>
</dbReference>
<dbReference type="Proteomes" id="UP001149165">
    <property type="component" value="Unassembled WGS sequence"/>
</dbReference>
<sequence length="387" mass="43703">MPVTLTTASHPSNKWRYPKVSNVEDWFKQSCPHEHEKSQKLFQHSFPPNFFDGSHISKSDNGFVWAVFHAYINHHHLTIRPEDVWFSILSQLNFFINAHAEELRHSFVEHEGQKELKVTSSGTIMTADIGGLAVQLTRQIEENVIDKELRAWIMPDFTTTTKSDTVIAAILMMGAMQKYFSYSMMLLCGIPSVTMLGEREDWVKLVNKLDKLQQLGDEPARFGQLLRPILNNFVACFDNPESTESVDFWSKCADKHSMGSGPSYLSGWISVFCFWDKEGQTLHREEFHPKDTPEFQSRNTETELDDVLSRRVDIADVPAGFASVPVAVDDNGVLYETMMVAGSIGIQATSSATKTHNDSSLPSAQSTELDSVQPLSGWCMYEKQPAQ</sequence>
<evidence type="ECO:0000313" key="2">
    <source>
        <dbReference type="Proteomes" id="UP001149165"/>
    </source>
</evidence>
<name>A0A9W9ETK4_9EURO</name>
<evidence type="ECO:0000313" key="1">
    <source>
        <dbReference type="EMBL" id="KAJ5087590.1"/>
    </source>
</evidence>
<dbReference type="OrthoDB" id="9978173at2759"/>
<protein>
    <submittedName>
        <fullName evidence="1">Uncharacterized protein</fullName>
    </submittedName>
</protein>
<dbReference type="EMBL" id="JAPQKH010000007">
    <property type="protein sequence ID" value="KAJ5087590.1"/>
    <property type="molecule type" value="Genomic_DNA"/>
</dbReference>
<dbReference type="PANTHER" id="PTHR31252">
    <property type="entry name" value="DUF4419 DOMAIN-CONTAINING PROTEIN"/>
    <property type="match status" value="1"/>
</dbReference>
<dbReference type="Pfam" id="PF14388">
    <property type="entry name" value="DUF4419"/>
    <property type="match status" value="1"/>
</dbReference>
<comment type="caution">
    <text evidence="1">The sequence shown here is derived from an EMBL/GenBank/DDBJ whole genome shotgun (WGS) entry which is preliminary data.</text>
</comment>